<sequence length="68" mass="7582">MLSAHHASNGPRRKQGGSSNIAHRVSVVLGNSSHILALLFYRARKPLRQRPKINTSQKLSTAYCDLDR</sequence>
<accession>A0A271VU43</accession>
<evidence type="ECO:0000313" key="4">
    <source>
        <dbReference type="Proteomes" id="UP000216173"/>
    </source>
</evidence>
<dbReference type="EMBL" id="NMSH01000007">
    <property type="protein sequence ID" value="PAR21591.1"/>
    <property type="molecule type" value="Genomic_DNA"/>
</dbReference>
<organism evidence="3 4">
    <name type="scientific">Vibrio metoecus</name>
    <dbReference type="NCBI Taxonomy" id="1481663"/>
    <lineage>
        <taxon>Bacteria</taxon>
        <taxon>Pseudomonadati</taxon>
        <taxon>Pseudomonadota</taxon>
        <taxon>Gammaproteobacteria</taxon>
        <taxon>Vibrionales</taxon>
        <taxon>Vibrionaceae</taxon>
        <taxon>Vibrio</taxon>
    </lineage>
</organism>
<evidence type="ECO:0000256" key="1">
    <source>
        <dbReference type="SAM" id="MobiDB-lite"/>
    </source>
</evidence>
<protein>
    <submittedName>
        <fullName evidence="3">Uncharacterized protein</fullName>
    </submittedName>
</protein>
<reference evidence="4" key="1">
    <citation type="submission" date="2017-07" db="EMBL/GenBank/DDBJ databases">
        <authorList>
            <person name="Boucher Y."/>
            <person name="Orata F.D."/>
        </authorList>
    </citation>
    <scope>NUCLEOTIDE SEQUENCE [LARGE SCALE GENOMIC DNA]</scope>
    <source>
        <strain evidence="4">OYP9E10</strain>
    </source>
</reference>
<dbReference type="AlphaFoldDB" id="A0A271VU43"/>
<proteinExistence type="predicted"/>
<feature type="region of interest" description="Disordered" evidence="1">
    <location>
        <begin position="1"/>
        <end position="20"/>
    </location>
</feature>
<evidence type="ECO:0000256" key="2">
    <source>
        <dbReference type="SAM" id="Phobius"/>
    </source>
</evidence>
<dbReference type="Proteomes" id="UP000216173">
    <property type="component" value="Unassembled WGS sequence"/>
</dbReference>
<keyword evidence="2" id="KW-0812">Transmembrane</keyword>
<name>A0A271VU43_VIBMT</name>
<comment type="caution">
    <text evidence="3">The sequence shown here is derived from an EMBL/GenBank/DDBJ whole genome shotgun (WGS) entry which is preliminary data.</text>
</comment>
<keyword evidence="2" id="KW-1133">Transmembrane helix</keyword>
<feature type="transmembrane region" description="Helical" evidence="2">
    <location>
        <begin position="21"/>
        <end position="41"/>
    </location>
</feature>
<keyword evidence="2" id="KW-0472">Membrane</keyword>
<gene>
    <name evidence="3" type="ORF">CGU03_06425</name>
</gene>
<evidence type="ECO:0000313" key="3">
    <source>
        <dbReference type="EMBL" id="PAR21591.1"/>
    </source>
</evidence>